<evidence type="ECO:0000259" key="1">
    <source>
        <dbReference type="Pfam" id="PF00561"/>
    </source>
</evidence>
<dbReference type="Gene3D" id="3.40.50.1820">
    <property type="entry name" value="alpha/beta hydrolase"/>
    <property type="match status" value="1"/>
</dbReference>
<protein>
    <submittedName>
        <fullName evidence="2">Pimeloyl-ACP methyl ester carboxylesterase</fullName>
    </submittedName>
</protein>
<dbReference type="PANTHER" id="PTHR43798:SF5">
    <property type="entry name" value="MONOACYLGLYCEROL LIPASE ABHD6"/>
    <property type="match status" value="1"/>
</dbReference>
<gene>
    <name evidence="2" type="ORF">SAMN03084138_03377</name>
</gene>
<dbReference type="PRINTS" id="PR00111">
    <property type="entry name" value="ABHYDROLASE"/>
</dbReference>
<proteinExistence type="predicted"/>
<reference evidence="2 3" key="1">
    <citation type="submission" date="2016-10" db="EMBL/GenBank/DDBJ databases">
        <authorList>
            <person name="de Groot N.N."/>
        </authorList>
    </citation>
    <scope>NUCLEOTIDE SEQUENCE [LARGE SCALE GENOMIC DNA]</scope>
    <source>
        <strain evidence="2 3">DSM 15893</strain>
    </source>
</reference>
<organism evidence="2 3">
    <name type="scientific">Enterovibrio norvegicus DSM 15893</name>
    <dbReference type="NCBI Taxonomy" id="1121869"/>
    <lineage>
        <taxon>Bacteria</taxon>
        <taxon>Pseudomonadati</taxon>
        <taxon>Pseudomonadota</taxon>
        <taxon>Gammaproteobacteria</taxon>
        <taxon>Vibrionales</taxon>
        <taxon>Vibrionaceae</taxon>
        <taxon>Enterovibrio</taxon>
    </lineage>
</organism>
<dbReference type="RefSeq" id="WP_074927850.1">
    <property type="nucleotide sequence ID" value="NZ_FOWR01000028.1"/>
</dbReference>
<accession>A0A1I5U0D4</accession>
<dbReference type="Pfam" id="PF00561">
    <property type="entry name" value="Abhydrolase_1"/>
    <property type="match status" value="1"/>
</dbReference>
<dbReference type="STRING" id="1121869.SAMN03084138_03377"/>
<dbReference type="InterPro" id="IPR050266">
    <property type="entry name" value="AB_hydrolase_sf"/>
</dbReference>
<dbReference type="AlphaFoldDB" id="A0A1I5U0D4"/>
<dbReference type="GO" id="GO:0047372">
    <property type="term" value="F:monoacylglycerol lipase activity"/>
    <property type="evidence" value="ECO:0007669"/>
    <property type="project" value="TreeGrafter"/>
</dbReference>
<name>A0A1I5U0D4_9GAMM</name>
<feature type="domain" description="AB hydrolase-1" evidence="1">
    <location>
        <begin position="60"/>
        <end position="297"/>
    </location>
</feature>
<dbReference type="SUPFAM" id="SSF53474">
    <property type="entry name" value="alpha/beta-Hydrolases"/>
    <property type="match status" value="1"/>
</dbReference>
<dbReference type="GO" id="GO:0046464">
    <property type="term" value="P:acylglycerol catabolic process"/>
    <property type="evidence" value="ECO:0007669"/>
    <property type="project" value="TreeGrafter"/>
</dbReference>
<evidence type="ECO:0000313" key="3">
    <source>
        <dbReference type="Proteomes" id="UP000182692"/>
    </source>
</evidence>
<dbReference type="InterPro" id="IPR000073">
    <property type="entry name" value="AB_hydrolase_1"/>
</dbReference>
<dbReference type="InterPro" id="IPR029058">
    <property type="entry name" value="AB_hydrolase_fold"/>
</dbReference>
<dbReference type="Proteomes" id="UP000182692">
    <property type="component" value="Unassembled WGS sequence"/>
</dbReference>
<dbReference type="OrthoDB" id="9780765at2"/>
<dbReference type="EMBL" id="FOWR01000028">
    <property type="protein sequence ID" value="SFP88036.1"/>
    <property type="molecule type" value="Genomic_DNA"/>
</dbReference>
<dbReference type="GO" id="GO:0016020">
    <property type="term" value="C:membrane"/>
    <property type="evidence" value="ECO:0007669"/>
    <property type="project" value="TreeGrafter"/>
</dbReference>
<evidence type="ECO:0000313" key="2">
    <source>
        <dbReference type="EMBL" id="SFP88036.1"/>
    </source>
</evidence>
<dbReference type="GeneID" id="35874335"/>
<dbReference type="PANTHER" id="PTHR43798">
    <property type="entry name" value="MONOACYLGLYCEROL LIPASE"/>
    <property type="match status" value="1"/>
</dbReference>
<sequence>MLYFIGVLILIGFVAYRMTPPEKLFELGISAERRISGLTLKTSEIEEGEIAYLEGGSGTPLLLLHGFGADKDNWVRMAKHLTSKYRVIAPDLPGFGDSLKQPDLNYDVPAQVARLQAFAASIGLSAFHIGGNSMGGYIAGNYAVEHPDQVLSLWLLNPLGVATSPDSEMFTMLRQQERPAVLVGDANQYRELLAFAFHKPPFIPEVMIKELAKRAEASFPLNSKIFQQIHHITDGQVHFTLPLDTVLVGFEKPTLITWGDNDRVLHVAGADILGKLVSQSEVQVMKDMGHLPMIEAPSKTAKLFLQFDQT</sequence>